<dbReference type="EMBL" id="BRYA01000627">
    <property type="protein sequence ID" value="GMI26392.1"/>
    <property type="molecule type" value="Genomic_DNA"/>
</dbReference>
<dbReference type="InterPro" id="IPR029063">
    <property type="entry name" value="SAM-dependent_MTases_sf"/>
</dbReference>
<dbReference type="PANTHER" id="PTHR14614:SF109">
    <property type="entry name" value="RIBOSOMAL LYSINE N-METHYLTRANSFERASE 5"/>
    <property type="match status" value="1"/>
</dbReference>
<keyword evidence="3" id="KW-1185">Reference proteome</keyword>
<protein>
    <submittedName>
        <fullName evidence="2">Uncharacterized protein</fullName>
    </submittedName>
</protein>
<dbReference type="PANTHER" id="PTHR14614">
    <property type="entry name" value="HEPATOCELLULAR CARCINOMA-ASSOCIATED ANTIGEN"/>
    <property type="match status" value="1"/>
</dbReference>
<dbReference type="SUPFAM" id="SSF53335">
    <property type="entry name" value="S-adenosyl-L-methionine-dependent methyltransferases"/>
    <property type="match status" value="1"/>
</dbReference>
<evidence type="ECO:0000313" key="3">
    <source>
        <dbReference type="Proteomes" id="UP001165065"/>
    </source>
</evidence>
<dbReference type="InterPro" id="IPR019410">
    <property type="entry name" value="Methyltransf_16"/>
</dbReference>
<dbReference type="Gene3D" id="3.40.50.150">
    <property type="entry name" value="Vaccinia Virus protein VP39"/>
    <property type="match status" value="1"/>
</dbReference>
<dbReference type="Proteomes" id="UP001165065">
    <property type="component" value="Unassembled WGS sequence"/>
</dbReference>
<feature type="compositionally biased region" description="Acidic residues" evidence="1">
    <location>
        <begin position="42"/>
        <end position="53"/>
    </location>
</feature>
<proteinExistence type="predicted"/>
<dbReference type="OrthoDB" id="407325at2759"/>
<dbReference type="Pfam" id="PF10294">
    <property type="entry name" value="Methyltransf_16"/>
    <property type="match status" value="1"/>
</dbReference>
<organism evidence="2 3">
    <name type="scientific">Triparma columacea</name>
    <dbReference type="NCBI Taxonomy" id="722753"/>
    <lineage>
        <taxon>Eukaryota</taxon>
        <taxon>Sar</taxon>
        <taxon>Stramenopiles</taxon>
        <taxon>Ochrophyta</taxon>
        <taxon>Bolidophyceae</taxon>
        <taxon>Parmales</taxon>
        <taxon>Triparmaceae</taxon>
        <taxon>Triparma</taxon>
    </lineage>
</organism>
<comment type="caution">
    <text evidence="2">The sequence shown here is derived from an EMBL/GenBank/DDBJ whole genome shotgun (WGS) entry which is preliminary data.</text>
</comment>
<dbReference type="AlphaFoldDB" id="A0A9W7FZM5"/>
<evidence type="ECO:0000313" key="2">
    <source>
        <dbReference type="EMBL" id="GMI26392.1"/>
    </source>
</evidence>
<accession>A0A9W7FZM5</accession>
<gene>
    <name evidence="2" type="ORF">TrCOL_g3114</name>
</gene>
<feature type="region of interest" description="Disordered" evidence="1">
    <location>
        <begin position="40"/>
        <end position="61"/>
    </location>
</feature>
<evidence type="ECO:0000256" key="1">
    <source>
        <dbReference type="SAM" id="MobiDB-lite"/>
    </source>
</evidence>
<reference evidence="3" key="1">
    <citation type="journal article" date="2023" name="Commun. Biol.">
        <title>Genome analysis of Parmales, the sister group of diatoms, reveals the evolutionary specialization of diatoms from phago-mixotrophs to photoautotrophs.</title>
        <authorList>
            <person name="Ban H."/>
            <person name="Sato S."/>
            <person name="Yoshikawa S."/>
            <person name="Yamada K."/>
            <person name="Nakamura Y."/>
            <person name="Ichinomiya M."/>
            <person name="Sato N."/>
            <person name="Blanc-Mathieu R."/>
            <person name="Endo H."/>
            <person name="Kuwata A."/>
            <person name="Ogata H."/>
        </authorList>
    </citation>
    <scope>NUCLEOTIDE SEQUENCE [LARGE SCALE GENOMIC DNA]</scope>
</reference>
<name>A0A9W7FZM5_9STRA</name>
<sequence length="320" mass="35860">MDKHIDAIIPDQEEDMGLGDQMMERGARLRLLREMERAAEAEAAEEELDEETGEGGGEGCKDKVNEDDGSLIYSSFLNHQRYYDDLKHVDYKAIEYDFGEGDRAVKVKIRQDKRLGKGGLCWDAAFCLVEFLLHSRKTWLKGEGERTNMIELGAGTGMVGICLAKALEADLKGELERGGRAKIVTTDLPELMDLIGTNVEVNGGRGENRVELEHRALSWGFDEEAEIALHNKGEPYHVVFGADIVASLYDPELLVETLAKLSGPKTKLFISFKGRESSYHDRFEAHLKERFKTFDKIMNPKLGSRNHNEGVGIIIIADPF</sequence>